<dbReference type="GeneID" id="85460367"/>
<evidence type="ECO:0000256" key="1">
    <source>
        <dbReference type="SAM" id="SignalP"/>
    </source>
</evidence>
<reference evidence="2" key="1">
    <citation type="submission" date="2021-06" db="EMBL/GenBank/DDBJ databases">
        <title>Comparative genomics, transcriptomics and evolutionary studies reveal genomic signatures of adaptation to plant cell wall in hemibiotrophic fungi.</title>
        <authorList>
            <consortium name="DOE Joint Genome Institute"/>
            <person name="Baroncelli R."/>
            <person name="Diaz J.F."/>
            <person name="Benocci T."/>
            <person name="Peng M."/>
            <person name="Battaglia E."/>
            <person name="Haridas S."/>
            <person name="Andreopoulos W."/>
            <person name="Labutti K."/>
            <person name="Pangilinan J."/>
            <person name="Floch G.L."/>
            <person name="Makela M.R."/>
            <person name="Henrissat B."/>
            <person name="Grigoriev I.V."/>
            <person name="Crouch J.A."/>
            <person name="De Vries R.P."/>
            <person name="Sukno S.A."/>
            <person name="Thon M.R."/>
        </authorList>
    </citation>
    <scope>NUCLEOTIDE SEQUENCE</scope>
    <source>
        <strain evidence="2">CBS 193.32</strain>
    </source>
</reference>
<name>A0AAJ0AC63_9PEZI</name>
<feature type="chain" id="PRO_5042487283" description="Secreted protein" evidence="1">
    <location>
        <begin position="27"/>
        <end position="84"/>
    </location>
</feature>
<dbReference type="Proteomes" id="UP001224890">
    <property type="component" value="Unassembled WGS sequence"/>
</dbReference>
<evidence type="ECO:0000313" key="2">
    <source>
        <dbReference type="EMBL" id="KAK1671223.1"/>
    </source>
</evidence>
<sequence>MITNSRPWLVLFSMVLELSLIPPVPEFRVDRVMNDCTADGIWKHDPTRISKSRVLAFSSLSVVQGGLQLANSKPLLHLYNSRWR</sequence>
<keyword evidence="3" id="KW-1185">Reference proteome</keyword>
<keyword evidence="1" id="KW-0732">Signal</keyword>
<proteinExistence type="predicted"/>
<protein>
    <recommendedName>
        <fullName evidence="4">Secreted protein</fullName>
    </recommendedName>
</protein>
<evidence type="ECO:0000313" key="3">
    <source>
        <dbReference type="Proteomes" id="UP001224890"/>
    </source>
</evidence>
<dbReference type="EMBL" id="JAHMHR010000049">
    <property type="protein sequence ID" value="KAK1671223.1"/>
    <property type="molecule type" value="Genomic_DNA"/>
</dbReference>
<organism evidence="2 3">
    <name type="scientific">Colletotrichum godetiae</name>
    <dbReference type="NCBI Taxonomy" id="1209918"/>
    <lineage>
        <taxon>Eukaryota</taxon>
        <taxon>Fungi</taxon>
        <taxon>Dikarya</taxon>
        <taxon>Ascomycota</taxon>
        <taxon>Pezizomycotina</taxon>
        <taxon>Sordariomycetes</taxon>
        <taxon>Hypocreomycetidae</taxon>
        <taxon>Glomerellales</taxon>
        <taxon>Glomerellaceae</taxon>
        <taxon>Colletotrichum</taxon>
        <taxon>Colletotrichum acutatum species complex</taxon>
    </lineage>
</organism>
<evidence type="ECO:0008006" key="4">
    <source>
        <dbReference type="Google" id="ProtNLM"/>
    </source>
</evidence>
<dbReference type="RefSeq" id="XP_060425226.1">
    <property type="nucleotide sequence ID" value="XM_060575841.1"/>
</dbReference>
<feature type="signal peptide" evidence="1">
    <location>
        <begin position="1"/>
        <end position="26"/>
    </location>
</feature>
<gene>
    <name evidence="2" type="ORF">BDP55DRAFT_676762</name>
</gene>
<dbReference type="AlphaFoldDB" id="A0AAJ0AC63"/>
<accession>A0AAJ0AC63</accession>
<comment type="caution">
    <text evidence="2">The sequence shown here is derived from an EMBL/GenBank/DDBJ whole genome shotgun (WGS) entry which is preliminary data.</text>
</comment>